<dbReference type="SUPFAM" id="SSF53098">
    <property type="entry name" value="Ribonuclease H-like"/>
    <property type="match status" value="1"/>
</dbReference>
<reference evidence="2 3" key="1">
    <citation type="submission" date="2017-05" db="EMBL/GenBank/DDBJ databases">
        <title>The Genome Sequence of Tsuchiyaea wingfieldii DSM 27421.</title>
        <authorList>
            <person name="Cuomo C."/>
            <person name="Passer A."/>
            <person name="Billmyre B."/>
            <person name="Heitman J."/>
        </authorList>
    </citation>
    <scope>NUCLEOTIDE SEQUENCE [LARGE SCALE GENOMIC DNA]</scope>
    <source>
        <strain evidence="2 3">DSM 27421</strain>
    </source>
</reference>
<evidence type="ECO:0000313" key="3">
    <source>
        <dbReference type="Proteomes" id="UP000322245"/>
    </source>
</evidence>
<dbReference type="InterPro" id="IPR036397">
    <property type="entry name" value="RNaseH_sf"/>
</dbReference>
<keyword evidence="3" id="KW-1185">Reference proteome</keyword>
<dbReference type="Gene3D" id="3.30.420.10">
    <property type="entry name" value="Ribonuclease H-like superfamily/Ribonuclease H"/>
    <property type="match status" value="1"/>
</dbReference>
<dbReference type="AlphaFoldDB" id="A0A5D3ARC1"/>
<name>A0A5D3ARC1_9TREE</name>
<sequence length="322" mass="35432">MSSTLLRSQLARPSTSFSSARRVSVSRIPERAFSCSPVIQNPRKNRDPSLTTRRFAHSHLSSLPITPPPKPHPSSSLADSSFHHSHFPFPPNVTHTSNLTEANRALSQLKGDTLGFDIQGPTFAVRHESDWESDRYTNMVVHDGVRDLHRPIVPESSIPKTTMVQVCDENNVVLINLQDSDALPSKLVDILCNQSIVKVGINAPAKASKLFSDFLTSFPATYSSGMPSSLLGLTNFVYPFAGAKNEQWLVKELCGKWLHMGWGEEAVKDEAGERDHASNTVYASFIISNMIGNAKTILDHLSMPQTTVLLSLEDTKLNSITA</sequence>
<accession>A0A5D3ARC1</accession>
<feature type="compositionally biased region" description="Low complexity" evidence="1">
    <location>
        <begin position="14"/>
        <end position="23"/>
    </location>
</feature>
<proteinExistence type="predicted"/>
<feature type="region of interest" description="Disordered" evidence="1">
    <location>
        <begin position="60"/>
        <end position="83"/>
    </location>
</feature>
<evidence type="ECO:0000256" key="1">
    <source>
        <dbReference type="SAM" id="MobiDB-lite"/>
    </source>
</evidence>
<evidence type="ECO:0008006" key="4">
    <source>
        <dbReference type="Google" id="ProtNLM"/>
    </source>
</evidence>
<gene>
    <name evidence="2" type="ORF">B9479_006604</name>
</gene>
<dbReference type="EMBL" id="NIDF01000116">
    <property type="protein sequence ID" value="TYJ52799.1"/>
    <property type="molecule type" value="Genomic_DNA"/>
</dbReference>
<dbReference type="InterPro" id="IPR012337">
    <property type="entry name" value="RNaseH-like_sf"/>
</dbReference>
<dbReference type="Proteomes" id="UP000322245">
    <property type="component" value="Unassembled WGS sequence"/>
</dbReference>
<organism evidence="2 3">
    <name type="scientific">Cryptococcus floricola</name>
    <dbReference type="NCBI Taxonomy" id="2591691"/>
    <lineage>
        <taxon>Eukaryota</taxon>
        <taxon>Fungi</taxon>
        <taxon>Dikarya</taxon>
        <taxon>Basidiomycota</taxon>
        <taxon>Agaricomycotina</taxon>
        <taxon>Tremellomycetes</taxon>
        <taxon>Tremellales</taxon>
        <taxon>Cryptococcaceae</taxon>
        <taxon>Cryptococcus</taxon>
    </lineage>
</organism>
<comment type="caution">
    <text evidence="2">The sequence shown here is derived from an EMBL/GenBank/DDBJ whole genome shotgun (WGS) entry which is preliminary data.</text>
</comment>
<feature type="region of interest" description="Disordered" evidence="1">
    <location>
        <begin position="1"/>
        <end position="23"/>
    </location>
</feature>
<feature type="compositionally biased region" description="Polar residues" evidence="1">
    <location>
        <begin position="1"/>
        <end position="13"/>
    </location>
</feature>
<evidence type="ECO:0000313" key="2">
    <source>
        <dbReference type="EMBL" id="TYJ52799.1"/>
    </source>
</evidence>
<dbReference type="GO" id="GO:0003676">
    <property type="term" value="F:nucleic acid binding"/>
    <property type="evidence" value="ECO:0007669"/>
    <property type="project" value="InterPro"/>
</dbReference>
<protein>
    <recommendedName>
        <fullName evidence="4">3'-5' exonuclease domain-containing protein</fullName>
    </recommendedName>
</protein>